<dbReference type="PANTHER" id="PTHR30298:SF0">
    <property type="entry name" value="PROTEIN YBFL-RELATED"/>
    <property type="match status" value="1"/>
</dbReference>
<proteinExistence type="predicted"/>
<dbReference type="Proteomes" id="UP000295517">
    <property type="component" value="Chromosome"/>
</dbReference>
<dbReference type="InterPro" id="IPR047647">
    <property type="entry name" value="ISAs1_transpos"/>
</dbReference>
<evidence type="ECO:0000313" key="1">
    <source>
        <dbReference type="EMBL" id="QBR83565.1"/>
    </source>
</evidence>
<dbReference type="NCBIfam" id="NF033564">
    <property type="entry name" value="transpos_ISAs1"/>
    <property type="match status" value="1"/>
</dbReference>
<name>A0AAX1EEY9_9GAMM</name>
<evidence type="ECO:0000313" key="2">
    <source>
        <dbReference type="Proteomes" id="UP000295517"/>
    </source>
</evidence>
<dbReference type="InterPro" id="IPR051698">
    <property type="entry name" value="Transposase_11-like"/>
</dbReference>
<reference evidence="1 2" key="1">
    <citation type="submission" date="2019-03" db="EMBL/GenBank/DDBJ databases">
        <title>Diverse conjugative elements silence natural transformation in Legionella species.</title>
        <authorList>
            <person name="Durieux I."/>
            <person name="Ginevra C."/>
            <person name="Attaiech L."/>
            <person name="Picq K."/>
            <person name="Juan P.A."/>
            <person name="Jarraud S."/>
            <person name="Charpentier X."/>
        </authorList>
    </citation>
    <scope>NUCLEOTIDE SEQUENCE [LARGE SCALE GENOMIC DNA]</scope>
    <source>
        <strain evidence="1 2">HL-0427-4011</strain>
    </source>
</reference>
<accession>A0AAX1EEY9</accession>
<dbReference type="EMBL" id="CP038254">
    <property type="protein sequence ID" value="QBR83565.1"/>
    <property type="molecule type" value="Genomic_DNA"/>
</dbReference>
<protein>
    <submittedName>
        <fullName evidence="1">ISAs1 family transposase</fullName>
    </submittedName>
</protein>
<dbReference type="AlphaFoldDB" id="A0AAX1EEY9"/>
<dbReference type="PANTHER" id="PTHR30298">
    <property type="entry name" value="H REPEAT-ASSOCIATED PREDICTED TRANSPOSASE"/>
    <property type="match status" value="1"/>
</dbReference>
<sequence>MLSGDTEKATRYYITSLPYKKHRKMHQAIREHWQIENGLHYKLDVGMNEDQCPIYRGYADRNLSIMCKIVLKLLIDHKDNQDGIALKRIKSALSAQYMKKVIEF</sequence>
<organism evidence="1 2">
    <name type="scientific">Legionella israelensis</name>
    <dbReference type="NCBI Taxonomy" id="454"/>
    <lineage>
        <taxon>Bacteria</taxon>
        <taxon>Pseudomonadati</taxon>
        <taxon>Pseudomonadota</taxon>
        <taxon>Gammaproteobacteria</taxon>
        <taxon>Legionellales</taxon>
        <taxon>Legionellaceae</taxon>
        <taxon>Legionella</taxon>
    </lineage>
</organism>
<gene>
    <name evidence="1" type="ORF">E3983_03835</name>
</gene>